<dbReference type="EMBL" id="PGOL01000150">
    <property type="protein sequence ID" value="PKI75789.1"/>
    <property type="molecule type" value="Genomic_DNA"/>
</dbReference>
<proteinExistence type="predicted"/>
<dbReference type="PANTHER" id="PTHR20861">
    <property type="entry name" value="HOMOSERINE/4-DIPHOSPHOCYTIDYL-2-C-METHYL-D-ERYTHRITOL KINASE"/>
    <property type="match status" value="1"/>
</dbReference>
<dbReference type="GO" id="GO:0016301">
    <property type="term" value="F:kinase activity"/>
    <property type="evidence" value="ECO:0007669"/>
    <property type="project" value="UniProtKB-KW"/>
</dbReference>
<keyword evidence="4" id="KW-0418">Kinase</keyword>
<sequence>MATTCCHSPFKPTTSIPRSASSSSSPKLLRRPFLVKCSVKPSEPDPVFASVRSFAPATVANLGPGFDFLGCAVDGIGDHVTVRVDPQ</sequence>
<keyword evidence="2" id="KW-0808">Transferase</keyword>
<keyword evidence="3" id="KW-0547">Nucleotide-binding</keyword>
<evidence type="ECO:0000256" key="5">
    <source>
        <dbReference type="ARBA" id="ARBA00022840"/>
    </source>
</evidence>
<dbReference type="AlphaFoldDB" id="A0A2I0L4Z3"/>
<keyword evidence="8" id="KW-1185">Reference proteome</keyword>
<dbReference type="InterPro" id="IPR014721">
    <property type="entry name" value="Ribsml_uS5_D2-typ_fold_subgr"/>
</dbReference>
<evidence type="ECO:0000313" key="8">
    <source>
        <dbReference type="Proteomes" id="UP000233551"/>
    </source>
</evidence>
<dbReference type="STRING" id="22663.A0A2I0L4Z3"/>
<evidence type="ECO:0000313" key="7">
    <source>
        <dbReference type="EMBL" id="PKI75789.1"/>
    </source>
</evidence>
<dbReference type="GO" id="GO:0008652">
    <property type="term" value="P:amino acid biosynthetic process"/>
    <property type="evidence" value="ECO:0007669"/>
    <property type="project" value="UniProtKB-KW"/>
</dbReference>
<comment type="caution">
    <text evidence="7">The sequence shown here is derived from an EMBL/GenBank/DDBJ whole genome shotgun (WGS) entry which is preliminary data.</text>
</comment>
<keyword evidence="1" id="KW-0028">Amino-acid biosynthesis</keyword>
<dbReference type="PANTHER" id="PTHR20861:SF1">
    <property type="entry name" value="HOMOSERINE KINASE"/>
    <property type="match status" value="1"/>
</dbReference>
<evidence type="ECO:0000256" key="4">
    <source>
        <dbReference type="ARBA" id="ARBA00022777"/>
    </source>
</evidence>
<evidence type="ECO:0000256" key="2">
    <source>
        <dbReference type="ARBA" id="ARBA00022679"/>
    </source>
</evidence>
<feature type="compositionally biased region" description="Polar residues" evidence="6">
    <location>
        <begin position="1"/>
        <end position="14"/>
    </location>
</feature>
<dbReference type="Proteomes" id="UP000233551">
    <property type="component" value="Unassembled WGS sequence"/>
</dbReference>
<protein>
    <recommendedName>
        <fullName evidence="9">Homoserine kinase</fullName>
    </recommendedName>
</protein>
<gene>
    <name evidence="7" type="ORF">CRG98_003832</name>
</gene>
<evidence type="ECO:0008006" key="9">
    <source>
        <dbReference type="Google" id="ProtNLM"/>
    </source>
</evidence>
<evidence type="ECO:0000256" key="6">
    <source>
        <dbReference type="SAM" id="MobiDB-lite"/>
    </source>
</evidence>
<dbReference type="Gene3D" id="3.30.230.10">
    <property type="match status" value="1"/>
</dbReference>
<evidence type="ECO:0000256" key="1">
    <source>
        <dbReference type="ARBA" id="ARBA00022605"/>
    </source>
</evidence>
<dbReference type="GO" id="GO:0005524">
    <property type="term" value="F:ATP binding"/>
    <property type="evidence" value="ECO:0007669"/>
    <property type="project" value="UniProtKB-KW"/>
</dbReference>
<reference evidence="7 8" key="1">
    <citation type="submission" date="2017-11" db="EMBL/GenBank/DDBJ databases">
        <title>De-novo sequencing of pomegranate (Punica granatum L.) genome.</title>
        <authorList>
            <person name="Akparov Z."/>
            <person name="Amiraslanov A."/>
            <person name="Hajiyeva S."/>
            <person name="Abbasov M."/>
            <person name="Kaur K."/>
            <person name="Hamwieh A."/>
            <person name="Solovyev V."/>
            <person name="Salamov A."/>
            <person name="Braich B."/>
            <person name="Kosarev P."/>
            <person name="Mahmoud A."/>
            <person name="Hajiyev E."/>
            <person name="Babayeva S."/>
            <person name="Izzatullayeva V."/>
            <person name="Mammadov A."/>
            <person name="Mammadov A."/>
            <person name="Sharifova S."/>
            <person name="Ojaghi J."/>
            <person name="Eynullazada K."/>
            <person name="Bayramov B."/>
            <person name="Abdulazimova A."/>
            <person name="Shahmuradov I."/>
        </authorList>
    </citation>
    <scope>NUCLEOTIDE SEQUENCE [LARGE SCALE GENOMIC DNA]</scope>
    <source>
        <strain evidence="8">cv. AG2017</strain>
        <tissue evidence="7">Leaf</tissue>
    </source>
</reference>
<accession>A0A2I0L4Z3</accession>
<organism evidence="7 8">
    <name type="scientific">Punica granatum</name>
    <name type="common">Pomegranate</name>
    <dbReference type="NCBI Taxonomy" id="22663"/>
    <lineage>
        <taxon>Eukaryota</taxon>
        <taxon>Viridiplantae</taxon>
        <taxon>Streptophyta</taxon>
        <taxon>Embryophyta</taxon>
        <taxon>Tracheophyta</taxon>
        <taxon>Spermatophyta</taxon>
        <taxon>Magnoliopsida</taxon>
        <taxon>eudicotyledons</taxon>
        <taxon>Gunneridae</taxon>
        <taxon>Pentapetalae</taxon>
        <taxon>rosids</taxon>
        <taxon>malvids</taxon>
        <taxon>Myrtales</taxon>
        <taxon>Lythraceae</taxon>
        <taxon>Punica</taxon>
    </lineage>
</organism>
<feature type="compositionally biased region" description="Low complexity" evidence="6">
    <location>
        <begin position="15"/>
        <end position="27"/>
    </location>
</feature>
<keyword evidence="5" id="KW-0067">ATP-binding</keyword>
<feature type="non-terminal residue" evidence="7">
    <location>
        <position position="87"/>
    </location>
</feature>
<name>A0A2I0L4Z3_PUNGR</name>
<evidence type="ECO:0000256" key="3">
    <source>
        <dbReference type="ARBA" id="ARBA00022741"/>
    </source>
</evidence>
<feature type="region of interest" description="Disordered" evidence="6">
    <location>
        <begin position="1"/>
        <end position="27"/>
    </location>
</feature>